<sequence length="411" mass="45309">MMWTVLAASSTVGYGAVVALVGTLKNHWPAKLSGKDLCKKGTPAGEIPIPEALGIVSGSVFVAILTVLSFFVEFNQASMRWGIVSIAAMISLGYVGSMLHLHLQTAQPVALCRFCDDLLDLKWRHKLLFPPLATIPVLLHYSGVTAVVMPSFVRGIIGQGGVFHPILSIFFNVTEHGDIVDLGYVYYVYMGMMAVFCTNAINIYAGCNGLEAGQSFVIGLAVVVLNLTQVLRDHDGLHYHLFSLIIMLPFLLTTLGLLHHNWYVHVDPVGVIIVPFRYPSRVFVGDTFCYYAGMTFAVAGILGHFSKTLLLFFAPQILNFIYSIPQLFKFIPCPRHRLPKFNPKTGNLEPSMISPDSTRANLTMLNLFLVVFGPMPEKRLVQLLLAFQVVSCVAAFGVRYGLSSMFYDVVH</sequence>
<dbReference type="GO" id="GO:0006488">
    <property type="term" value="P:dolichol-linked oligosaccharide biosynthetic process"/>
    <property type="evidence" value="ECO:0007669"/>
    <property type="project" value="InterPro"/>
</dbReference>
<evidence type="ECO:0000256" key="10">
    <source>
        <dbReference type="ARBA" id="ARBA00022723"/>
    </source>
</evidence>
<feature type="transmembrane region" description="Helical" evidence="19">
    <location>
        <begin position="52"/>
        <end position="74"/>
    </location>
</feature>
<feature type="transmembrane region" description="Helical" evidence="19">
    <location>
        <begin position="186"/>
        <end position="205"/>
    </location>
</feature>
<gene>
    <name evidence="20" type="ORF">DYB32_005980</name>
</gene>
<comment type="pathway">
    <text evidence="3">Protein modification; protein glycosylation.</text>
</comment>
<dbReference type="GO" id="GO:0005789">
    <property type="term" value="C:endoplasmic reticulum membrane"/>
    <property type="evidence" value="ECO:0007669"/>
    <property type="project" value="UniProtKB-SubCell"/>
</dbReference>
<dbReference type="PANTHER" id="PTHR10571:SF0">
    <property type="entry name" value="UDP-N-ACETYLGLUCOSAMINE--DOLICHYL-PHOSPHATE N-ACETYLGLUCOSAMINEPHOSPHOTRANSFERASE"/>
    <property type="match status" value="1"/>
</dbReference>
<dbReference type="CDD" id="cd06855">
    <property type="entry name" value="GT_GPT_euk"/>
    <property type="match status" value="1"/>
</dbReference>
<accession>A0A3R6Z2L2</accession>
<evidence type="ECO:0000256" key="8">
    <source>
        <dbReference type="ARBA" id="ARBA00022679"/>
    </source>
</evidence>
<evidence type="ECO:0000313" key="21">
    <source>
        <dbReference type="Proteomes" id="UP000285060"/>
    </source>
</evidence>
<evidence type="ECO:0000256" key="9">
    <source>
        <dbReference type="ARBA" id="ARBA00022692"/>
    </source>
</evidence>
<keyword evidence="7" id="KW-0328">Glycosyltransferase</keyword>
<dbReference type="Proteomes" id="UP000285060">
    <property type="component" value="Unassembled WGS sequence"/>
</dbReference>
<comment type="function">
    <text evidence="17">UDP-N-acetylglucosamine--dolichyl-phosphate N-acetylglucosaminephosphotransferase that operates in the biosynthetic pathway of dolichol-linked oligosaccharides, the glycan precursors employed in protein asparagine (N)-glycosylation. The assembly of dolichol-linked oligosaccharides begins on the cytosolic side of the endoplasmic reticulum membrane and finishes in its lumen. The sequential addition of sugars to dolichol pyrophosphate produces dolichol-linked oligosaccharides containing fourteen sugars, including two GlcNAcs, nine mannoses and three glucoses. Once assembled, the oligosaccharide is transferred from the lipid to nascent proteins by oligosaccharyltransferases. Catalyzes the initial step of dolichol-linked oligosaccharide biosynthesis, transfering GlcNAc-1-P from cytosolic UDP-GlcNAc onto the carrier lipid dolichyl phosphate (P-dolichol), yielding GlcNAc-P-P-dolichol embedded in the cytoplasmic leaflet of the endoplasmic reticulum membrane.</text>
</comment>
<feature type="transmembrane region" description="Helical" evidence="19">
    <location>
        <begin position="128"/>
        <end position="149"/>
    </location>
</feature>
<keyword evidence="21" id="KW-1185">Reference proteome</keyword>
<dbReference type="GO" id="GO:0003975">
    <property type="term" value="F:UDP-N-acetylglucosamine-dolichyl-phosphate N-acetylglucosaminephosphotransferase activity"/>
    <property type="evidence" value="ECO:0007669"/>
    <property type="project" value="UniProtKB-EC"/>
</dbReference>
<organism evidence="20 21">
    <name type="scientific">Aphanomyces invadans</name>
    <dbReference type="NCBI Taxonomy" id="157072"/>
    <lineage>
        <taxon>Eukaryota</taxon>
        <taxon>Sar</taxon>
        <taxon>Stramenopiles</taxon>
        <taxon>Oomycota</taxon>
        <taxon>Saprolegniomycetes</taxon>
        <taxon>Saprolegniales</taxon>
        <taxon>Verrucalvaceae</taxon>
        <taxon>Aphanomyces</taxon>
    </lineage>
</organism>
<name>A0A3R6Z2L2_9STRA</name>
<evidence type="ECO:0000256" key="15">
    <source>
        <dbReference type="ARBA" id="ARBA00029567"/>
    </source>
</evidence>
<dbReference type="InterPro" id="IPR033895">
    <property type="entry name" value="GPT"/>
</dbReference>
<feature type="transmembrane region" description="Helical" evidence="19">
    <location>
        <begin position="309"/>
        <end position="328"/>
    </location>
</feature>
<evidence type="ECO:0000256" key="13">
    <source>
        <dbReference type="ARBA" id="ARBA00022989"/>
    </source>
</evidence>
<comment type="caution">
    <text evidence="20">The sequence shown here is derived from an EMBL/GenBank/DDBJ whole genome shotgun (WGS) entry which is preliminary data.</text>
</comment>
<comment type="subcellular location">
    <subcellularLocation>
        <location evidence="2">Endoplasmic reticulum membrane</location>
        <topology evidence="2">Multi-pass membrane protein</topology>
    </subcellularLocation>
</comment>
<dbReference type="PANTHER" id="PTHR10571">
    <property type="entry name" value="UDP-N-ACETYLGLUCOSAMINE--DOLICHYL-PHOSPHATE N-ACETYLGLUCOSAMINEPHOSPHOTRANSFERASE"/>
    <property type="match status" value="1"/>
</dbReference>
<dbReference type="GO" id="GO:0046872">
    <property type="term" value="F:metal ion binding"/>
    <property type="evidence" value="ECO:0007669"/>
    <property type="project" value="UniProtKB-KW"/>
</dbReference>
<feature type="transmembrane region" description="Helical" evidence="19">
    <location>
        <begin position="156"/>
        <end position="174"/>
    </location>
</feature>
<evidence type="ECO:0000256" key="14">
    <source>
        <dbReference type="ARBA" id="ARBA00023136"/>
    </source>
</evidence>
<keyword evidence="8" id="KW-0808">Transferase</keyword>
<feature type="transmembrane region" description="Helical" evidence="19">
    <location>
        <begin position="383"/>
        <end position="402"/>
    </location>
</feature>
<reference evidence="20 21" key="1">
    <citation type="submission" date="2018-08" db="EMBL/GenBank/DDBJ databases">
        <title>Aphanomyces genome sequencing and annotation.</title>
        <authorList>
            <person name="Minardi D."/>
            <person name="Oidtmann B."/>
            <person name="Van Der Giezen M."/>
            <person name="Studholme D.J."/>
        </authorList>
    </citation>
    <scope>NUCLEOTIDE SEQUENCE [LARGE SCALE GENOMIC DNA]</scope>
    <source>
        <strain evidence="20 21">NJM0002</strain>
    </source>
</reference>
<keyword evidence="13 19" id="KW-1133">Transmembrane helix</keyword>
<evidence type="ECO:0000256" key="1">
    <source>
        <dbReference type="ARBA" id="ARBA00001946"/>
    </source>
</evidence>
<evidence type="ECO:0000256" key="2">
    <source>
        <dbReference type="ARBA" id="ARBA00004477"/>
    </source>
</evidence>
<evidence type="ECO:0000256" key="3">
    <source>
        <dbReference type="ARBA" id="ARBA00004922"/>
    </source>
</evidence>
<proteinExistence type="inferred from homology"/>
<comment type="similarity">
    <text evidence="4">Belongs to the glycosyltransferase 4 family.</text>
</comment>
<evidence type="ECO:0000256" key="12">
    <source>
        <dbReference type="ARBA" id="ARBA00022842"/>
    </source>
</evidence>
<keyword evidence="10" id="KW-0479">Metal-binding</keyword>
<evidence type="ECO:0000256" key="11">
    <source>
        <dbReference type="ARBA" id="ARBA00022824"/>
    </source>
</evidence>
<feature type="transmembrane region" description="Helical" evidence="19">
    <location>
        <begin position="237"/>
        <end position="258"/>
    </location>
</feature>
<evidence type="ECO:0000256" key="17">
    <source>
        <dbReference type="ARBA" id="ARBA00044717"/>
    </source>
</evidence>
<keyword evidence="14 19" id="KW-0472">Membrane</keyword>
<dbReference type="EC" id="2.7.8.15" evidence="5"/>
<evidence type="ECO:0000256" key="18">
    <source>
        <dbReference type="ARBA" id="ARBA00045078"/>
    </source>
</evidence>
<evidence type="ECO:0000256" key="5">
    <source>
        <dbReference type="ARBA" id="ARBA00013225"/>
    </source>
</evidence>
<protein>
    <recommendedName>
        <fullName evidence="6">UDP-N-acetylglucosamine--dolichyl-phosphate N-acetylglucosaminephosphotransferase</fullName>
        <ecNumber evidence="5">2.7.8.15</ecNumber>
    </recommendedName>
    <alternativeName>
        <fullName evidence="15">GlcNAc-1-P transferase</fullName>
    </alternativeName>
    <alternativeName>
        <fullName evidence="16">N-acetylglucosamine-1-phosphate transferase</fullName>
    </alternativeName>
</protein>
<feature type="transmembrane region" description="Helical" evidence="19">
    <location>
        <begin position="212"/>
        <end position="231"/>
    </location>
</feature>
<dbReference type="EMBL" id="QUSY01000582">
    <property type="protein sequence ID" value="RHY28435.1"/>
    <property type="molecule type" value="Genomic_DNA"/>
</dbReference>
<evidence type="ECO:0000256" key="19">
    <source>
        <dbReference type="SAM" id="Phobius"/>
    </source>
</evidence>
<comment type="cofactor">
    <cofactor evidence="1">
        <name>Mg(2+)</name>
        <dbReference type="ChEBI" id="CHEBI:18420"/>
    </cofactor>
</comment>
<evidence type="ECO:0000256" key="16">
    <source>
        <dbReference type="ARBA" id="ARBA00033238"/>
    </source>
</evidence>
<comment type="catalytic activity">
    <reaction evidence="18">
        <text>a di-trans,poly-cis-dolichyl phosphate + UDP-N-acetyl-alpha-D-glucosamine = an N-acetyl-alpha-D-glucosaminyl-diphospho-di-trans,poly-cis-dolichol + UMP</text>
        <dbReference type="Rhea" id="RHEA:13289"/>
        <dbReference type="Rhea" id="RHEA-COMP:19498"/>
        <dbReference type="Rhea" id="RHEA-COMP:19507"/>
        <dbReference type="ChEBI" id="CHEBI:57683"/>
        <dbReference type="ChEBI" id="CHEBI:57705"/>
        <dbReference type="ChEBI" id="CHEBI:57865"/>
        <dbReference type="ChEBI" id="CHEBI:58427"/>
        <dbReference type="EC" id="2.7.8.15"/>
    </reaction>
    <physiologicalReaction direction="left-to-right" evidence="18">
        <dbReference type="Rhea" id="RHEA:13290"/>
    </physiologicalReaction>
</comment>
<dbReference type="GO" id="GO:0016757">
    <property type="term" value="F:glycosyltransferase activity"/>
    <property type="evidence" value="ECO:0007669"/>
    <property type="project" value="UniProtKB-KW"/>
</dbReference>
<dbReference type="AlphaFoldDB" id="A0A3R6Z2L2"/>
<evidence type="ECO:0000256" key="7">
    <source>
        <dbReference type="ARBA" id="ARBA00022676"/>
    </source>
</evidence>
<feature type="transmembrane region" description="Helical" evidence="19">
    <location>
        <begin position="81"/>
        <end position="101"/>
    </location>
</feature>
<evidence type="ECO:0000256" key="6">
    <source>
        <dbReference type="ARBA" id="ARBA00017659"/>
    </source>
</evidence>
<evidence type="ECO:0000313" key="20">
    <source>
        <dbReference type="EMBL" id="RHY28435.1"/>
    </source>
</evidence>
<keyword evidence="12" id="KW-0460">Magnesium</keyword>
<dbReference type="Pfam" id="PF00953">
    <property type="entry name" value="Glycos_transf_4"/>
    <property type="match status" value="1"/>
</dbReference>
<keyword evidence="9 19" id="KW-0812">Transmembrane</keyword>
<dbReference type="VEuPathDB" id="FungiDB:H310_00430"/>
<dbReference type="InterPro" id="IPR000715">
    <property type="entry name" value="Glycosyl_transferase_4"/>
</dbReference>
<feature type="transmembrane region" description="Helical" evidence="19">
    <location>
        <begin position="282"/>
        <end position="303"/>
    </location>
</feature>
<dbReference type="UniPathway" id="UPA00378"/>
<keyword evidence="11" id="KW-0256">Endoplasmic reticulum</keyword>
<evidence type="ECO:0000256" key="4">
    <source>
        <dbReference type="ARBA" id="ARBA00009317"/>
    </source>
</evidence>